<dbReference type="GO" id="GO:0005507">
    <property type="term" value="F:copper ion binding"/>
    <property type="evidence" value="ECO:0007669"/>
    <property type="project" value="TreeGrafter"/>
</dbReference>
<keyword evidence="3" id="KW-1278">Translocase</keyword>
<dbReference type="GO" id="GO:0005524">
    <property type="term" value="F:ATP binding"/>
    <property type="evidence" value="ECO:0007669"/>
    <property type="project" value="InterPro"/>
</dbReference>
<evidence type="ECO:0000256" key="6">
    <source>
        <dbReference type="SAM" id="MobiDB-lite"/>
    </source>
</evidence>
<sequence>MVLSKVQEFESVPGQGVPGQLTGRSVLIGNRKLMAREKVPLGSLVRVAETLAADGKSSMVVVADGQLVSLVAVSDRVRLSVKVAVKALHHLGIQTVMLTDNTRRMAEAVARELGLEPVMADVLLEETSGLIKLLQVQGRVVAILCDGVNDVPAPVQADVGLAVRGGGGGSDGRRGPGPSRSGQCREAVTLAWRVRDKIKHNLFWAAGDTLPAIPFAAGALFVLPGILLRPERAGLLMSDRTVSVSLNAPSLNRLQGLRRTPVQPAPS</sequence>
<evidence type="ECO:0000256" key="2">
    <source>
        <dbReference type="ARBA" id="ARBA00022692"/>
    </source>
</evidence>
<dbReference type="EMBL" id="JACHFL010000025">
    <property type="protein sequence ID" value="MBB5365998.1"/>
    <property type="molecule type" value="Genomic_DNA"/>
</dbReference>
<dbReference type="GO" id="GO:0016020">
    <property type="term" value="C:membrane"/>
    <property type="evidence" value="ECO:0007669"/>
    <property type="project" value="UniProtKB-SubCell"/>
</dbReference>
<dbReference type="Gene3D" id="3.40.1110.10">
    <property type="entry name" value="Calcium-transporting ATPase, cytoplasmic domain N"/>
    <property type="match status" value="1"/>
</dbReference>
<accession>A0A7W8NIM3</accession>
<dbReference type="InterPro" id="IPR036412">
    <property type="entry name" value="HAD-like_sf"/>
</dbReference>
<dbReference type="RefSeq" id="WP_184137896.1">
    <property type="nucleotide sequence ID" value="NZ_JACHFL010000025.1"/>
</dbReference>
<evidence type="ECO:0000256" key="4">
    <source>
        <dbReference type="ARBA" id="ARBA00022989"/>
    </source>
</evidence>
<evidence type="ECO:0000313" key="8">
    <source>
        <dbReference type="Proteomes" id="UP000552709"/>
    </source>
</evidence>
<keyword evidence="4" id="KW-1133">Transmembrane helix</keyword>
<evidence type="ECO:0000256" key="3">
    <source>
        <dbReference type="ARBA" id="ARBA00022967"/>
    </source>
</evidence>
<dbReference type="InterPro" id="IPR023299">
    <property type="entry name" value="ATPase_P-typ_cyto_dom_N"/>
</dbReference>
<feature type="region of interest" description="Disordered" evidence="6">
    <location>
        <begin position="164"/>
        <end position="183"/>
    </location>
</feature>
<dbReference type="PRINTS" id="PR00119">
    <property type="entry name" value="CATATPASE"/>
</dbReference>
<keyword evidence="8" id="KW-1185">Reference proteome</keyword>
<dbReference type="GO" id="GO:0043682">
    <property type="term" value="F:P-type divalent copper transporter activity"/>
    <property type="evidence" value="ECO:0007669"/>
    <property type="project" value="TreeGrafter"/>
</dbReference>
<dbReference type="NCBIfam" id="TIGR01494">
    <property type="entry name" value="ATPase_P-type"/>
    <property type="match status" value="1"/>
</dbReference>
<reference evidence="7 8" key="1">
    <citation type="submission" date="2020-08" db="EMBL/GenBank/DDBJ databases">
        <title>Genomic Encyclopedia of Type Strains, Phase IV (KMG-IV): sequencing the most valuable type-strain genomes for metagenomic binning, comparative biology and taxonomic classification.</title>
        <authorList>
            <person name="Goeker M."/>
        </authorList>
    </citation>
    <scope>NUCLEOTIDE SEQUENCE [LARGE SCALE GENOMIC DNA]</scope>
    <source>
        <strain evidence="7 8">DSM 27939</strain>
    </source>
</reference>
<proteinExistence type="predicted"/>
<dbReference type="PANTHER" id="PTHR43520">
    <property type="entry name" value="ATP7, ISOFORM B"/>
    <property type="match status" value="1"/>
</dbReference>
<dbReference type="GO" id="GO:0016887">
    <property type="term" value="F:ATP hydrolysis activity"/>
    <property type="evidence" value="ECO:0007669"/>
    <property type="project" value="InterPro"/>
</dbReference>
<evidence type="ECO:0000256" key="1">
    <source>
        <dbReference type="ARBA" id="ARBA00004370"/>
    </source>
</evidence>
<protein>
    <submittedName>
        <fullName evidence="7">Cu2+-exporting ATPase</fullName>
    </submittedName>
</protein>
<keyword evidence="5" id="KW-0472">Membrane</keyword>
<dbReference type="SUPFAM" id="SSF56784">
    <property type="entry name" value="HAD-like"/>
    <property type="match status" value="1"/>
</dbReference>
<evidence type="ECO:0000256" key="5">
    <source>
        <dbReference type="ARBA" id="ARBA00023136"/>
    </source>
</evidence>
<dbReference type="InterPro" id="IPR001757">
    <property type="entry name" value="P_typ_ATPase"/>
</dbReference>
<evidence type="ECO:0000313" key="7">
    <source>
        <dbReference type="EMBL" id="MBB5365998.1"/>
    </source>
</evidence>
<comment type="subcellular location">
    <subcellularLocation>
        <location evidence="1">Membrane</location>
    </subcellularLocation>
</comment>
<gene>
    <name evidence="7" type="ORF">HNQ08_005124</name>
</gene>
<dbReference type="PANTHER" id="PTHR43520:SF8">
    <property type="entry name" value="P-TYPE CU(+) TRANSPORTER"/>
    <property type="match status" value="1"/>
</dbReference>
<dbReference type="InterPro" id="IPR023214">
    <property type="entry name" value="HAD_sf"/>
</dbReference>
<dbReference type="GO" id="GO:0055070">
    <property type="term" value="P:copper ion homeostasis"/>
    <property type="evidence" value="ECO:0007669"/>
    <property type="project" value="TreeGrafter"/>
</dbReference>
<keyword evidence="2" id="KW-0812">Transmembrane</keyword>
<dbReference type="AlphaFoldDB" id="A0A7W8NIM3"/>
<name>A0A7W8NIM3_9DEIO</name>
<dbReference type="Proteomes" id="UP000552709">
    <property type="component" value="Unassembled WGS sequence"/>
</dbReference>
<organism evidence="7 8">
    <name type="scientific">Deinococcus humi</name>
    <dbReference type="NCBI Taxonomy" id="662880"/>
    <lineage>
        <taxon>Bacteria</taxon>
        <taxon>Thermotogati</taxon>
        <taxon>Deinococcota</taxon>
        <taxon>Deinococci</taxon>
        <taxon>Deinococcales</taxon>
        <taxon>Deinococcaceae</taxon>
        <taxon>Deinococcus</taxon>
    </lineage>
</organism>
<dbReference type="Pfam" id="PF00702">
    <property type="entry name" value="Hydrolase"/>
    <property type="match status" value="1"/>
</dbReference>
<comment type="caution">
    <text evidence="7">The sequence shown here is derived from an EMBL/GenBank/DDBJ whole genome shotgun (WGS) entry which is preliminary data.</text>
</comment>
<dbReference type="Gene3D" id="3.40.50.1000">
    <property type="entry name" value="HAD superfamily/HAD-like"/>
    <property type="match status" value="1"/>
</dbReference>